<name>C8X5L2_DESRD</name>
<dbReference type="eggNOG" id="COG0841">
    <property type="taxonomic scope" value="Bacteria"/>
</dbReference>
<dbReference type="GO" id="GO:0005886">
    <property type="term" value="C:plasma membrane"/>
    <property type="evidence" value="ECO:0007669"/>
    <property type="project" value="TreeGrafter"/>
</dbReference>
<protein>
    <submittedName>
        <fullName evidence="2">Acriflavin resistance protein</fullName>
    </submittedName>
</protein>
<evidence type="ECO:0000256" key="1">
    <source>
        <dbReference type="SAM" id="Phobius"/>
    </source>
</evidence>
<dbReference type="Gene3D" id="3.30.70.1440">
    <property type="entry name" value="Multidrug efflux transporter AcrB pore domain"/>
    <property type="match status" value="1"/>
</dbReference>
<dbReference type="EMBL" id="CP001734">
    <property type="protein sequence ID" value="ACV69709.1"/>
    <property type="molecule type" value="Genomic_DNA"/>
</dbReference>
<evidence type="ECO:0000313" key="3">
    <source>
        <dbReference type="Proteomes" id="UP000001052"/>
    </source>
</evidence>
<evidence type="ECO:0000313" key="2">
    <source>
        <dbReference type="EMBL" id="ACV69709.1"/>
    </source>
</evidence>
<dbReference type="GO" id="GO:0042910">
    <property type="term" value="F:xenobiotic transmembrane transporter activity"/>
    <property type="evidence" value="ECO:0007669"/>
    <property type="project" value="TreeGrafter"/>
</dbReference>
<keyword evidence="1" id="KW-1133">Transmembrane helix</keyword>
<dbReference type="AlphaFoldDB" id="C8X5L2"/>
<dbReference type="InterPro" id="IPR001036">
    <property type="entry name" value="Acrflvin-R"/>
</dbReference>
<reference evidence="3" key="1">
    <citation type="submission" date="2009-09" db="EMBL/GenBank/DDBJ databases">
        <title>The complete chromosome of Desulfohalobium retbaense DSM 5692.</title>
        <authorList>
            <consortium name="US DOE Joint Genome Institute (JGI-PGF)"/>
            <person name="Lucas S."/>
            <person name="Copeland A."/>
            <person name="Lapidus A."/>
            <person name="Glavina del Rio T."/>
            <person name="Dalin E."/>
            <person name="Tice H."/>
            <person name="Bruce D."/>
            <person name="Goodwin L."/>
            <person name="Pitluck S."/>
            <person name="Kyrpides N."/>
            <person name="Mavromatis K."/>
            <person name="Ivanova N."/>
            <person name="Mikhailova N."/>
            <person name="Munk A.C."/>
            <person name="Brettin T."/>
            <person name="Detter J.C."/>
            <person name="Han C."/>
            <person name="Tapia R."/>
            <person name="Larimer F."/>
            <person name="Land M."/>
            <person name="Hauser L."/>
            <person name="Markowitz V."/>
            <person name="Cheng J.-F."/>
            <person name="Hugenholtz P."/>
            <person name="Woyke T."/>
            <person name="Wu D."/>
            <person name="Spring S."/>
            <person name="Klenk H.-P."/>
            <person name="Eisen J.A."/>
        </authorList>
    </citation>
    <scope>NUCLEOTIDE SEQUENCE [LARGE SCALE GENOMIC DNA]</scope>
    <source>
        <strain evidence="3">DSM 5692</strain>
    </source>
</reference>
<keyword evidence="1" id="KW-0812">Transmembrane</keyword>
<feature type="transmembrane region" description="Helical" evidence="1">
    <location>
        <begin position="430"/>
        <end position="448"/>
    </location>
</feature>
<feature type="transmembrane region" description="Helical" evidence="1">
    <location>
        <begin position="460"/>
        <end position="489"/>
    </location>
</feature>
<dbReference type="Gene3D" id="3.30.2090.10">
    <property type="entry name" value="Multidrug efflux transporter AcrB TolC docking domain, DN and DC subdomains"/>
    <property type="match status" value="2"/>
</dbReference>
<dbReference type="PANTHER" id="PTHR32063:SF18">
    <property type="entry name" value="CATION EFFLUX SYSTEM PROTEIN"/>
    <property type="match status" value="1"/>
</dbReference>
<dbReference type="InterPro" id="IPR027463">
    <property type="entry name" value="AcrB_DN_DC_subdom"/>
</dbReference>
<organism evidence="2 3">
    <name type="scientific">Desulfohalobium retbaense (strain ATCC 49708 / DSM 5692 / JCM 16813 / HR100)</name>
    <dbReference type="NCBI Taxonomy" id="485915"/>
    <lineage>
        <taxon>Bacteria</taxon>
        <taxon>Pseudomonadati</taxon>
        <taxon>Thermodesulfobacteriota</taxon>
        <taxon>Desulfovibrionia</taxon>
        <taxon>Desulfovibrionales</taxon>
        <taxon>Desulfohalobiaceae</taxon>
        <taxon>Desulfohalobium</taxon>
    </lineage>
</organism>
<feature type="transmembrane region" description="Helical" evidence="1">
    <location>
        <begin position="983"/>
        <end position="1007"/>
    </location>
</feature>
<feature type="transmembrane region" description="Helical" evidence="1">
    <location>
        <begin position="879"/>
        <end position="899"/>
    </location>
</feature>
<dbReference type="HOGENOM" id="CLU_002755_1_2_7"/>
<feature type="transmembrane region" description="Helical" evidence="1">
    <location>
        <begin position="852"/>
        <end position="872"/>
    </location>
</feature>
<feature type="transmembrane region" description="Helical" evidence="1">
    <location>
        <begin position="359"/>
        <end position="379"/>
    </location>
</feature>
<feature type="transmembrane region" description="Helical" evidence="1">
    <location>
        <begin position="12"/>
        <end position="30"/>
    </location>
</feature>
<dbReference type="Gene3D" id="1.20.1640.10">
    <property type="entry name" value="Multidrug efflux transporter AcrB transmembrane domain"/>
    <property type="match status" value="2"/>
</dbReference>
<feature type="transmembrane region" description="Helical" evidence="1">
    <location>
        <begin position="334"/>
        <end position="352"/>
    </location>
</feature>
<dbReference type="PRINTS" id="PR00702">
    <property type="entry name" value="ACRIFLAVINRP"/>
</dbReference>
<dbReference type="STRING" id="485915.Dret_2427"/>
<feature type="transmembrane region" description="Helical" evidence="1">
    <location>
        <begin position="385"/>
        <end position="410"/>
    </location>
</feature>
<feature type="transmembrane region" description="Helical" evidence="1">
    <location>
        <begin position="954"/>
        <end position="971"/>
    </location>
</feature>
<keyword evidence="1" id="KW-0472">Membrane</keyword>
<sequence>MNLGLACIRNSRTATAILFFLIFAGIWTYWTIPKLENPEFTIRTAVVMTRFPGATPYKVESLVTDKLEQEIRDMEEVKTITSQSMSNVSIIHVEFQDKYSNMDPIWQRLRNKVRDARPALPDGALPPVVNDEFGDVYGILLALTGSEYSPRELETHAETLRDALRQLPQVAKVEIHGVQEERIYIEFSNSRLARLGLSPYQLLTLLEAQNSVQPSGSSRLGPERVILETSGEFQSVADLRRTAIRLPGASESIALEDIATVHRGYADPPASLTRYNGRPALVVAVSMTESGNIVELGDKVDALLAQSERFLPLGLDVHKLMFQSKYVQRSITDFTFNLLEAFVFVVVVMFFFTGLRTGLIAAMLVPLAMLSCIFLLPLFDVKLQQISIAALIISLGILVDNGVVVSENLLVRLRQGQDRLEAVKETVSRLWLPLLVASLTTIFAFLPIPLAQSDTGEYTFSLFVVVSLTLLASWLLSLSFVPLSAYYFLHPQKKEQRFHNRFYQGYRALLNTALRHRLLSVAVVVLLVAAAVWGFRFVPTVFFPPNEREVLTLDFWQPYGTDIRNTAERADALAQWMNNDPAIETVGTFIGSGGPRWYLSLDIKQDNPNYAFFVIKTVDTETTAAAKNRLEEVLQRRFPDTRFSLRRLEYGPPVGAPIQIRLSGQNIERVYTIRDRIVKILHRVPEITTVWDDWGEWAKKIAVEVDQERAKKAGFTSRDIATSLLAQMSGIEATQYREGDEVIPIVLRSQYDIRDNLHRLEDINVYARSGQGSVPLAQLANPELTWQPSNIRRRDTERTMTIKADITDSAFASQILEKLKPELDTLRRSAIFPTDFTLEYGGEFEQSAEANWSILVNIPLAAGLLLLVLMLQFNSLRRVGIIVLTIPPMSVGVTAGLIITQAPFGFMAMLGLISLVGILANNGIMLLDQIELERVRHNDAATALVTACQKRLRPIFMTACTTILGLVPLSLQGGELWRPMANTIIFGLAFSTLLTLVLCPVLYAVFFHIQAPRRSAKEA</sequence>
<dbReference type="Gene3D" id="3.30.70.1430">
    <property type="entry name" value="Multidrug efflux transporter AcrB pore domain"/>
    <property type="match status" value="2"/>
</dbReference>
<dbReference type="SUPFAM" id="SSF82714">
    <property type="entry name" value="Multidrug efflux transporter AcrB TolC docking domain, DN and DC subdomains"/>
    <property type="match status" value="2"/>
</dbReference>
<dbReference type="RefSeq" id="WP_015752843.1">
    <property type="nucleotide sequence ID" value="NC_013223.1"/>
</dbReference>
<dbReference type="OrthoDB" id="9759330at2"/>
<dbReference type="KEGG" id="drt:Dret_2427"/>
<feature type="transmembrane region" description="Helical" evidence="1">
    <location>
        <begin position="518"/>
        <end position="538"/>
    </location>
</feature>
<gene>
    <name evidence="2" type="ordered locus">Dret_2427</name>
</gene>
<dbReference type="SUPFAM" id="SSF82866">
    <property type="entry name" value="Multidrug efflux transporter AcrB transmembrane domain"/>
    <property type="match status" value="2"/>
</dbReference>
<reference evidence="2 3" key="2">
    <citation type="journal article" date="2010" name="Stand. Genomic Sci.">
        <title>Complete genome sequence of Desulfohalobium retbaense type strain (HR(100)).</title>
        <authorList>
            <person name="Spring S."/>
            <person name="Nolan M."/>
            <person name="Lapidus A."/>
            <person name="Glavina Del Rio T."/>
            <person name="Copeland A."/>
            <person name="Tice H."/>
            <person name="Cheng J.F."/>
            <person name="Lucas S."/>
            <person name="Land M."/>
            <person name="Chen F."/>
            <person name="Bruce D."/>
            <person name="Goodwin L."/>
            <person name="Pitluck S."/>
            <person name="Ivanova N."/>
            <person name="Mavromatis K."/>
            <person name="Mikhailova N."/>
            <person name="Pati A."/>
            <person name="Chen A."/>
            <person name="Palaniappan K."/>
            <person name="Hauser L."/>
            <person name="Chang Y.J."/>
            <person name="Jeffries C.D."/>
            <person name="Munk C."/>
            <person name="Kiss H."/>
            <person name="Chain P."/>
            <person name="Han C."/>
            <person name="Brettin T."/>
            <person name="Detter J.C."/>
            <person name="Schuler E."/>
            <person name="Goker M."/>
            <person name="Rohde M."/>
            <person name="Bristow J."/>
            <person name="Eisen J.A."/>
            <person name="Markowitz V."/>
            <person name="Hugenholtz P."/>
            <person name="Kyrpides N.C."/>
            <person name="Klenk H.P."/>
        </authorList>
    </citation>
    <scope>NUCLEOTIDE SEQUENCE [LARGE SCALE GENOMIC DNA]</scope>
    <source>
        <strain evidence="2 3">DSM 5692</strain>
    </source>
</reference>
<dbReference type="Pfam" id="PF00873">
    <property type="entry name" value="ACR_tran"/>
    <property type="match status" value="1"/>
</dbReference>
<feature type="transmembrane region" description="Helical" evidence="1">
    <location>
        <begin position="905"/>
        <end position="927"/>
    </location>
</feature>
<accession>C8X5L2</accession>
<keyword evidence="3" id="KW-1185">Reference proteome</keyword>
<dbReference type="Gene3D" id="3.30.70.1320">
    <property type="entry name" value="Multidrug efflux transporter AcrB pore domain like"/>
    <property type="match status" value="1"/>
</dbReference>
<dbReference type="PANTHER" id="PTHR32063">
    <property type="match status" value="1"/>
</dbReference>
<dbReference type="SUPFAM" id="SSF82693">
    <property type="entry name" value="Multidrug efflux transporter AcrB pore domain, PN1, PN2, PC1 and PC2 subdomains"/>
    <property type="match status" value="2"/>
</dbReference>
<dbReference type="Proteomes" id="UP000001052">
    <property type="component" value="Chromosome"/>
</dbReference>
<proteinExistence type="predicted"/>